<reference evidence="1 2" key="1">
    <citation type="submission" date="2019-04" db="EMBL/GenBank/DDBJ databases">
        <title>Genome Announcement To Ensure Probiotic Safety of Bifidobacterium longum subsp infantis UBBI-01.</title>
        <authorList>
            <person name="Sulthana A."/>
            <person name="Lakshmi S.G."/>
            <person name="Madempudi R.S."/>
        </authorList>
    </citation>
    <scope>NUCLEOTIDE SEQUENCE [LARGE SCALE GENOMIC DNA]</scope>
    <source>
        <strain evidence="1 2">UBBI-01</strain>
    </source>
</reference>
<protein>
    <submittedName>
        <fullName evidence="1">Uncharacterized protein</fullName>
    </submittedName>
</protein>
<proteinExistence type="predicted"/>
<name>A0A4S5BK76_BIFLI</name>
<organism evidence="1 2">
    <name type="scientific">Bifidobacterium longum subsp. infantis</name>
    <dbReference type="NCBI Taxonomy" id="1682"/>
    <lineage>
        <taxon>Bacteria</taxon>
        <taxon>Bacillati</taxon>
        <taxon>Actinomycetota</taxon>
        <taxon>Actinomycetes</taxon>
        <taxon>Bifidobacteriales</taxon>
        <taxon>Bifidobacteriaceae</taxon>
        <taxon>Bifidobacterium</taxon>
    </lineage>
</organism>
<comment type="caution">
    <text evidence="1">The sequence shown here is derived from an EMBL/GenBank/DDBJ whole genome shotgun (WGS) entry which is preliminary data.</text>
</comment>
<dbReference type="NCBIfam" id="TIGR01053">
    <property type="entry name" value="LSD1"/>
    <property type="match status" value="1"/>
</dbReference>
<gene>
    <name evidence="1" type="ORF">E6L38_04985</name>
</gene>
<accession>A0A4S5BK76</accession>
<sequence>MLCGGCREVLLFIRA</sequence>
<dbReference type="EMBL" id="SSWL01000006">
    <property type="protein sequence ID" value="THJ29786.1"/>
    <property type="molecule type" value="Genomic_DNA"/>
</dbReference>
<evidence type="ECO:0000313" key="1">
    <source>
        <dbReference type="EMBL" id="THJ29786.1"/>
    </source>
</evidence>
<evidence type="ECO:0000313" key="2">
    <source>
        <dbReference type="Proteomes" id="UP000306697"/>
    </source>
</evidence>
<dbReference type="Proteomes" id="UP000306697">
    <property type="component" value="Unassembled WGS sequence"/>
</dbReference>